<evidence type="ECO:0000313" key="2">
    <source>
        <dbReference type="Ensembl" id="ENSMCSP00000008942.1"/>
    </source>
</evidence>
<sequence>MQTSGLKESLPGGSGHTGKDRRQLSAIPLTSPRLYFMFFQLIDLHLQGEEGPANPLCPQRPPSLSSLTHKTLLFAVPEWGCPDTVGDQREERLLHLQARVSGSHKSASLAPKVPPRPWHTCRDVSKTTSLELVGIRS</sequence>
<name>A0A8C5TP94_9PASS</name>
<proteinExistence type="predicted"/>
<accession>A0A8C5TP94</accession>
<dbReference type="Proteomes" id="UP000694560">
    <property type="component" value="Unplaced"/>
</dbReference>
<dbReference type="AlphaFoldDB" id="A0A8C5TP94"/>
<keyword evidence="3" id="KW-1185">Reference proteome</keyword>
<evidence type="ECO:0000313" key="3">
    <source>
        <dbReference type="Proteomes" id="UP000694560"/>
    </source>
</evidence>
<protein>
    <submittedName>
        <fullName evidence="2">Uncharacterized protein</fullName>
    </submittedName>
</protein>
<evidence type="ECO:0000256" key="1">
    <source>
        <dbReference type="SAM" id="MobiDB-lite"/>
    </source>
</evidence>
<organism evidence="2 3">
    <name type="scientific">Malurus cyaneus samueli</name>
    <dbReference type="NCBI Taxonomy" id="2593467"/>
    <lineage>
        <taxon>Eukaryota</taxon>
        <taxon>Metazoa</taxon>
        <taxon>Chordata</taxon>
        <taxon>Craniata</taxon>
        <taxon>Vertebrata</taxon>
        <taxon>Euteleostomi</taxon>
        <taxon>Archelosauria</taxon>
        <taxon>Archosauria</taxon>
        <taxon>Dinosauria</taxon>
        <taxon>Saurischia</taxon>
        <taxon>Theropoda</taxon>
        <taxon>Coelurosauria</taxon>
        <taxon>Aves</taxon>
        <taxon>Neognathae</taxon>
        <taxon>Neoaves</taxon>
        <taxon>Telluraves</taxon>
        <taxon>Australaves</taxon>
        <taxon>Passeriformes</taxon>
        <taxon>Meliphagoidea</taxon>
        <taxon>Maluridae</taxon>
        <taxon>Malurus</taxon>
    </lineage>
</organism>
<dbReference type="Ensembl" id="ENSMCST00000009160.1">
    <property type="protein sequence ID" value="ENSMCSP00000008942.1"/>
    <property type="gene ID" value="ENSMCSG00000006358.1"/>
</dbReference>
<reference evidence="2" key="2">
    <citation type="submission" date="2025-09" db="UniProtKB">
        <authorList>
            <consortium name="Ensembl"/>
        </authorList>
    </citation>
    <scope>IDENTIFICATION</scope>
</reference>
<feature type="region of interest" description="Disordered" evidence="1">
    <location>
        <begin position="1"/>
        <end position="24"/>
    </location>
</feature>
<reference evidence="2" key="1">
    <citation type="submission" date="2025-08" db="UniProtKB">
        <authorList>
            <consortium name="Ensembl"/>
        </authorList>
    </citation>
    <scope>IDENTIFICATION</scope>
</reference>